<dbReference type="GO" id="GO:0000077">
    <property type="term" value="P:DNA damage checkpoint signaling"/>
    <property type="evidence" value="ECO:0007669"/>
    <property type="project" value="TreeGrafter"/>
</dbReference>
<dbReference type="PANTHER" id="PTHR12172">
    <property type="entry name" value="CELL CYCLE CHECKPOINT PROTEIN RAD17"/>
    <property type="match status" value="1"/>
</dbReference>
<feature type="region of interest" description="Disordered" evidence="8">
    <location>
        <begin position="521"/>
        <end position="572"/>
    </location>
</feature>
<feature type="compositionally biased region" description="Basic residues" evidence="8">
    <location>
        <begin position="261"/>
        <end position="278"/>
    </location>
</feature>
<evidence type="ECO:0000256" key="6">
    <source>
        <dbReference type="ARBA" id="ARBA00023242"/>
    </source>
</evidence>
<dbReference type="GO" id="GO:0005524">
    <property type="term" value="F:ATP binding"/>
    <property type="evidence" value="ECO:0007669"/>
    <property type="project" value="UniProtKB-KW"/>
</dbReference>
<evidence type="ECO:0000256" key="3">
    <source>
        <dbReference type="ARBA" id="ARBA00022741"/>
    </source>
</evidence>
<keyword evidence="9" id="KW-0812">Transmembrane</keyword>
<dbReference type="InterPro" id="IPR004582">
    <property type="entry name" value="Checkpoint_prot_Rad17_Rad24"/>
</dbReference>
<feature type="transmembrane region" description="Helical" evidence="9">
    <location>
        <begin position="1070"/>
        <end position="1094"/>
    </location>
</feature>
<evidence type="ECO:0000256" key="2">
    <source>
        <dbReference type="ARBA" id="ARBA00006168"/>
    </source>
</evidence>
<evidence type="ECO:0000313" key="12">
    <source>
        <dbReference type="Proteomes" id="UP000541610"/>
    </source>
</evidence>
<gene>
    <name evidence="11" type="ORF">FOZ60_012391</name>
</gene>
<dbReference type="PANTHER" id="PTHR12172:SF1">
    <property type="entry name" value="P-LOOP CONTAINING NUCLEOSIDE TRIPHOSPHATE HYDROLASES SUPERFAMILY PROTEIN"/>
    <property type="match status" value="1"/>
</dbReference>
<dbReference type="SUPFAM" id="SSF52540">
    <property type="entry name" value="P-loop containing nucleoside triphosphate hydrolases"/>
    <property type="match status" value="1"/>
</dbReference>
<dbReference type="EMBL" id="JABANP010000053">
    <property type="protein sequence ID" value="KAF4692889.1"/>
    <property type="molecule type" value="Genomic_DNA"/>
</dbReference>
<keyword evidence="9" id="KW-0472">Membrane</keyword>
<evidence type="ECO:0000256" key="8">
    <source>
        <dbReference type="SAM" id="MobiDB-lite"/>
    </source>
</evidence>
<feature type="domain" description="AAA+ ATPase" evidence="10">
    <location>
        <begin position="623"/>
        <end position="780"/>
    </location>
</feature>
<keyword evidence="5" id="KW-0067">ATP-binding</keyword>
<feature type="compositionally biased region" description="Low complexity" evidence="8">
    <location>
        <begin position="523"/>
        <end position="533"/>
    </location>
</feature>
<keyword evidence="4" id="KW-0227">DNA damage</keyword>
<dbReference type="InterPro" id="IPR003593">
    <property type="entry name" value="AAA+_ATPase"/>
</dbReference>
<feature type="compositionally biased region" description="Basic and acidic residues" evidence="8">
    <location>
        <begin position="209"/>
        <end position="234"/>
    </location>
</feature>
<dbReference type="Gene3D" id="3.40.50.300">
    <property type="entry name" value="P-loop containing nucleotide triphosphate hydrolases"/>
    <property type="match status" value="1"/>
</dbReference>
<dbReference type="GO" id="GO:0033314">
    <property type="term" value="P:mitotic DNA replication checkpoint signaling"/>
    <property type="evidence" value="ECO:0007669"/>
    <property type="project" value="TreeGrafter"/>
</dbReference>
<evidence type="ECO:0000256" key="4">
    <source>
        <dbReference type="ARBA" id="ARBA00022763"/>
    </source>
</evidence>
<comment type="caution">
    <text evidence="11">The sequence shown here is derived from an EMBL/GenBank/DDBJ whole genome shotgun (WGS) entry which is preliminary data.</text>
</comment>
<dbReference type="Pfam" id="PF00004">
    <property type="entry name" value="AAA"/>
    <property type="match status" value="1"/>
</dbReference>
<feature type="compositionally biased region" description="Basic and acidic residues" evidence="8">
    <location>
        <begin position="103"/>
        <end position="150"/>
    </location>
</feature>
<evidence type="ECO:0000256" key="7">
    <source>
        <dbReference type="ARBA" id="ARBA00023306"/>
    </source>
</evidence>
<dbReference type="SMART" id="SM00382">
    <property type="entry name" value="AAA"/>
    <property type="match status" value="1"/>
</dbReference>
<dbReference type="GO" id="GO:0016887">
    <property type="term" value="F:ATP hydrolysis activity"/>
    <property type="evidence" value="ECO:0007669"/>
    <property type="project" value="InterPro"/>
</dbReference>
<sequence>MTDNSVEPGASDEGSNEVVEEVSSAGAGLADCEEVTKSPKEGRKAPKPTSKLPLAPMFLPPQERRAAMKKRAAELEAAKVVAVAEISASDKPRRERKAKKRSMKAEEEGPREGKDEGPLKEGAKDSLGDKENIKSMKAEDEGPQERKQEGPLRGAKKGPLADKRNIELMEAEDEGQRDDKEEDSSKEGAKKDPPGEKKNIPLAPMFAPKSERLRIAAEKKRESEAARKEAEEKVGRRRRTTRVSYVSDDASDEDDSPPPPPRRRKQVARAKPKARKKARPESESEYSVSEESTASKPPPPPKVVLTEYSAAPLKVAGWAKSSGPVFGIFSGRTQASSRPPRSEALVEVKGVEPSPFCGSVNYDEDEGPSETLLWPRRPSCSLQEAPEMATAHSSAEVAIKTPIPPLPVIGDDESADPCSGERQLSWPETRRVDIKEAVEAMMVPRDGRPWSAPLEPQDTHQWLAARISPDRRSAHDDCKHYHKNWNRHHLLPPSARHKHALAKWLKLWVKRADTARDRRLMEAAPAPAATGAPKRLRKASEAASASTKAGGAPEADEEGWVQKKGSRARTTGRRGLRRQMCYGCDGSVLVFEPPSRSRGKRGRHQSDTSDAEGILNGPTYTPFGCSVVITGDTGSGKTSLVYAAAREAGVAVIELSVDSCPPGHTTQVGLRIEEAIKSGSVTVRGSQSSVASSASAELLPSPSSPEESSTTTGVLQLLLVDDVDAIIANDRSYGSLFGQLIAASRRPVVFTARSADELPRQLRPQPIRRREIIEFWDDLDTSPLLVQSSPQQLAIPRPTHQAVMAVALQLAEALHGTGLDASALPSPSSCTDFRRAALEVEAARKIPDPAADAEGGTSTLLSSSQLQEQEPTLEDLCSLARLQSALAVAATPTGPQQRQESEVVEALRCLGGNLRVPNRECQATVIPLAMQMLGERDAAGATTTRRSTRENATELFKMWTERQRVRMGPAANLKRCIAQEAIGVLLELRDRGSLCDRFAANMSTGPSEMKQPADGNPSRLAVPPPVMFGTKSPGTQEIDDEQIYWQRRGPRFAFLAQLNDTASPRRGRCILFWVALVAALLLVVGISILVHLFAS</sequence>
<dbReference type="GO" id="GO:0003689">
    <property type="term" value="F:DNA clamp loader activity"/>
    <property type="evidence" value="ECO:0007669"/>
    <property type="project" value="TreeGrafter"/>
</dbReference>
<evidence type="ECO:0000256" key="5">
    <source>
        <dbReference type="ARBA" id="ARBA00022840"/>
    </source>
</evidence>
<feature type="compositionally biased region" description="Low complexity" evidence="8">
    <location>
        <begin position="857"/>
        <end position="867"/>
    </location>
</feature>
<protein>
    <recommendedName>
        <fullName evidence="10">AAA+ ATPase domain-containing protein</fullName>
    </recommendedName>
</protein>
<feature type="compositionally biased region" description="Basic and acidic residues" evidence="8">
    <location>
        <begin position="62"/>
        <end position="77"/>
    </location>
</feature>
<feature type="compositionally biased region" description="Basic and acidic residues" evidence="8">
    <location>
        <begin position="177"/>
        <end position="199"/>
    </location>
</feature>
<accession>A0A7J6P9V3</accession>
<feature type="region of interest" description="Disordered" evidence="8">
    <location>
        <begin position="593"/>
        <end position="615"/>
    </location>
</feature>
<keyword evidence="9" id="KW-1133">Transmembrane helix</keyword>
<keyword evidence="7" id="KW-0131">Cell cycle</keyword>
<keyword evidence="3" id="KW-0547">Nucleotide-binding</keyword>
<evidence type="ECO:0000259" key="10">
    <source>
        <dbReference type="SMART" id="SM00382"/>
    </source>
</evidence>
<feature type="region of interest" description="Disordered" evidence="8">
    <location>
        <begin position="1"/>
        <end position="304"/>
    </location>
</feature>
<dbReference type="GO" id="GO:0005634">
    <property type="term" value="C:nucleus"/>
    <property type="evidence" value="ECO:0007669"/>
    <property type="project" value="UniProtKB-SubCell"/>
</dbReference>
<dbReference type="GO" id="GO:0006281">
    <property type="term" value="P:DNA repair"/>
    <property type="evidence" value="ECO:0007669"/>
    <property type="project" value="InterPro"/>
</dbReference>
<evidence type="ECO:0000313" key="11">
    <source>
        <dbReference type="EMBL" id="KAF4692889.1"/>
    </source>
</evidence>
<evidence type="ECO:0000256" key="1">
    <source>
        <dbReference type="ARBA" id="ARBA00004123"/>
    </source>
</evidence>
<dbReference type="GO" id="GO:0003682">
    <property type="term" value="F:chromatin binding"/>
    <property type="evidence" value="ECO:0007669"/>
    <property type="project" value="TreeGrafter"/>
</dbReference>
<keyword evidence="6" id="KW-0539">Nucleus</keyword>
<dbReference type="InterPro" id="IPR003959">
    <property type="entry name" value="ATPase_AAA_core"/>
</dbReference>
<dbReference type="AlphaFoldDB" id="A0A7J6P9V3"/>
<evidence type="ECO:0000256" key="9">
    <source>
        <dbReference type="SAM" id="Phobius"/>
    </source>
</evidence>
<feature type="compositionally biased region" description="Low complexity" evidence="8">
    <location>
        <begin position="541"/>
        <end position="552"/>
    </location>
</feature>
<dbReference type="OrthoDB" id="9996895at2759"/>
<proteinExistence type="inferred from homology"/>
<name>A0A7J6P9V3_PEROL</name>
<feature type="compositionally biased region" description="Basic and acidic residues" evidence="8">
    <location>
        <begin position="34"/>
        <end position="44"/>
    </location>
</feature>
<dbReference type="Proteomes" id="UP000541610">
    <property type="component" value="Unassembled WGS sequence"/>
</dbReference>
<comment type="similarity">
    <text evidence="2">Belongs to the rad17/RAD24 family.</text>
</comment>
<feature type="region of interest" description="Disordered" evidence="8">
    <location>
        <begin position="847"/>
        <end position="867"/>
    </location>
</feature>
<organism evidence="11 12">
    <name type="scientific">Perkinsus olseni</name>
    <name type="common">Perkinsus atlanticus</name>
    <dbReference type="NCBI Taxonomy" id="32597"/>
    <lineage>
        <taxon>Eukaryota</taxon>
        <taxon>Sar</taxon>
        <taxon>Alveolata</taxon>
        <taxon>Perkinsozoa</taxon>
        <taxon>Perkinsea</taxon>
        <taxon>Perkinsida</taxon>
        <taxon>Perkinsidae</taxon>
        <taxon>Perkinsus</taxon>
    </lineage>
</organism>
<dbReference type="InterPro" id="IPR027417">
    <property type="entry name" value="P-loop_NTPase"/>
</dbReference>
<comment type="subcellular location">
    <subcellularLocation>
        <location evidence="1">Nucleus</location>
    </subcellularLocation>
</comment>
<reference evidence="11 12" key="1">
    <citation type="submission" date="2020-04" db="EMBL/GenBank/DDBJ databases">
        <title>Perkinsus olseni comparative genomics.</title>
        <authorList>
            <person name="Bogema D.R."/>
        </authorList>
    </citation>
    <scope>NUCLEOTIDE SEQUENCE [LARGE SCALE GENOMIC DNA]</scope>
    <source>
        <strain evidence="11">00978-12</strain>
    </source>
</reference>